<dbReference type="FunFam" id="3.40.140.10:FF:000016">
    <property type="entry name" value="Cytosine deaminase"/>
    <property type="match status" value="1"/>
</dbReference>
<dbReference type="PROSITE" id="PS51747">
    <property type="entry name" value="CYT_DCMP_DEAMINASES_2"/>
    <property type="match status" value="1"/>
</dbReference>
<dbReference type="PANTHER" id="PTHR11079:SF190">
    <property type="entry name" value="CYTOSINE DEAMINASE"/>
    <property type="match status" value="1"/>
</dbReference>
<evidence type="ECO:0000256" key="4">
    <source>
        <dbReference type="ARBA" id="ARBA00006576"/>
    </source>
</evidence>
<comment type="catalytic activity">
    <reaction evidence="11">
        <text>cytosine + H2O + H(+) = uracil + NH4(+)</text>
        <dbReference type="Rhea" id="RHEA:20605"/>
        <dbReference type="ChEBI" id="CHEBI:15377"/>
        <dbReference type="ChEBI" id="CHEBI:15378"/>
        <dbReference type="ChEBI" id="CHEBI:16040"/>
        <dbReference type="ChEBI" id="CHEBI:17568"/>
        <dbReference type="ChEBI" id="CHEBI:28938"/>
        <dbReference type="EC" id="3.5.4.1"/>
    </reaction>
</comment>
<dbReference type="AlphaFoldDB" id="A0A0D2N9U1"/>
<dbReference type="Pfam" id="PF00383">
    <property type="entry name" value="dCMP_cyt_deam_1"/>
    <property type="match status" value="1"/>
</dbReference>
<evidence type="ECO:0000313" key="19">
    <source>
        <dbReference type="Proteomes" id="UP000054270"/>
    </source>
</evidence>
<evidence type="ECO:0000256" key="12">
    <source>
        <dbReference type="ARBA" id="ARBA00056232"/>
    </source>
</evidence>
<comment type="pathway">
    <text evidence="13">Pyrimidine metabolism; UMP biosynthesis via salvage pathway; uracil from cytosine: step 1/1.</text>
</comment>
<dbReference type="STRING" id="945553.A0A0D2N9U1"/>
<keyword evidence="19" id="KW-1185">Reference proteome</keyword>
<dbReference type="SUPFAM" id="SSF53927">
    <property type="entry name" value="Cytidine deaminase-like"/>
    <property type="match status" value="1"/>
</dbReference>
<evidence type="ECO:0000256" key="1">
    <source>
        <dbReference type="ARBA" id="ARBA00001947"/>
    </source>
</evidence>
<organism evidence="18 19">
    <name type="scientific">Hypholoma sublateritium (strain FD-334 SS-4)</name>
    <dbReference type="NCBI Taxonomy" id="945553"/>
    <lineage>
        <taxon>Eukaryota</taxon>
        <taxon>Fungi</taxon>
        <taxon>Dikarya</taxon>
        <taxon>Basidiomycota</taxon>
        <taxon>Agaricomycotina</taxon>
        <taxon>Agaricomycetes</taxon>
        <taxon>Agaricomycetidae</taxon>
        <taxon>Agaricales</taxon>
        <taxon>Agaricineae</taxon>
        <taxon>Strophariaceae</taxon>
        <taxon>Hypholoma</taxon>
    </lineage>
</organism>
<dbReference type="GO" id="GO:0004131">
    <property type="term" value="F:cytosine deaminase activity"/>
    <property type="evidence" value="ECO:0007669"/>
    <property type="project" value="UniProtKB-EC"/>
</dbReference>
<dbReference type="EC" id="3.5.4.1" evidence="14"/>
<sequence>MPTSTWTEVDVKGMRLALDQAYKSFNEGGIPIGSAILTLNDSSEGSPEVTFTVHGAGHNEHVQRKSVILHGEMSALENAGYLQAEVYRKATLYTTLSPCSMCTGAILLYRIPRIVVGENVTYKGGDDYLRSKGVEVIVVDDKECKELMSKFIKEHPEEWNEDIGEV</sequence>
<comment type="cofactor">
    <cofactor evidence="1">
        <name>Zn(2+)</name>
        <dbReference type="ChEBI" id="CHEBI:29105"/>
    </cofactor>
</comment>
<dbReference type="OrthoDB" id="408702at2759"/>
<dbReference type="InterPro" id="IPR002125">
    <property type="entry name" value="CMP_dCMP_dom"/>
</dbReference>
<evidence type="ECO:0000313" key="18">
    <source>
        <dbReference type="EMBL" id="KJA13411.1"/>
    </source>
</evidence>
<dbReference type="GO" id="GO:0046087">
    <property type="term" value="P:cytidine metabolic process"/>
    <property type="evidence" value="ECO:0007669"/>
    <property type="project" value="TreeGrafter"/>
</dbReference>
<dbReference type="GO" id="GO:0008270">
    <property type="term" value="F:zinc ion binding"/>
    <property type="evidence" value="ECO:0007669"/>
    <property type="project" value="InterPro"/>
</dbReference>
<keyword evidence="6" id="KW-0963">Cytoplasm</keyword>
<gene>
    <name evidence="18" type="ORF">HYPSUDRAFT_151617</name>
</gene>
<dbReference type="InterPro" id="IPR016192">
    <property type="entry name" value="APOBEC/CMP_deaminase_Zn-bd"/>
</dbReference>
<evidence type="ECO:0000256" key="15">
    <source>
        <dbReference type="ARBA" id="ARBA00074321"/>
    </source>
</evidence>
<evidence type="ECO:0000256" key="5">
    <source>
        <dbReference type="ARBA" id="ARBA00011738"/>
    </source>
</evidence>
<dbReference type="PANTHER" id="PTHR11079">
    <property type="entry name" value="CYTOSINE DEAMINASE FAMILY MEMBER"/>
    <property type="match status" value="1"/>
</dbReference>
<evidence type="ECO:0000256" key="7">
    <source>
        <dbReference type="ARBA" id="ARBA00022723"/>
    </source>
</evidence>
<evidence type="ECO:0000256" key="2">
    <source>
        <dbReference type="ARBA" id="ARBA00004123"/>
    </source>
</evidence>
<keyword evidence="9" id="KW-0862">Zinc</keyword>
<keyword evidence="8" id="KW-0378">Hydrolase</keyword>
<dbReference type="PROSITE" id="PS00903">
    <property type="entry name" value="CYT_DCMP_DEAMINASES_1"/>
    <property type="match status" value="1"/>
</dbReference>
<dbReference type="CDD" id="cd01285">
    <property type="entry name" value="nucleoside_deaminase"/>
    <property type="match status" value="1"/>
</dbReference>
<dbReference type="InterPro" id="IPR016193">
    <property type="entry name" value="Cytidine_deaminase-like"/>
</dbReference>
<dbReference type="OMA" id="MCTGACL"/>
<evidence type="ECO:0000256" key="6">
    <source>
        <dbReference type="ARBA" id="ARBA00022490"/>
    </source>
</evidence>
<evidence type="ECO:0000256" key="10">
    <source>
        <dbReference type="ARBA" id="ARBA00023242"/>
    </source>
</evidence>
<dbReference type="GO" id="GO:0019858">
    <property type="term" value="P:cytosine metabolic process"/>
    <property type="evidence" value="ECO:0007669"/>
    <property type="project" value="TreeGrafter"/>
</dbReference>
<protein>
    <recommendedName>
        <fullName evidence="15">Cytosine deaminase</fullName>
        <ecNumber evidence="14">3.5.4.1</ecNumber>
    </recommendedName>
    <alternativeName>
        <fullName evidence="16">Cytosine aminohydrolase</fullName>
    </alternativeName>
</protein>
<comment type="subcellular location">
    <subcellularLocation>
        <location evidence="3">Cytoplasm</location>
    </subcellularLocation>
    <subcellularLocation>
        <location evidence="2">Nucleus</location>
    </subcellularLocation>
</comment>
<proteinExistence type="inferred from homology"/>
<evidence type="ECO:0000256" key="13">
    <source>
        <dbReference type="ARBA" id="ARBA00060700"/>
    </source>
</evidence>
<dbReference type="GO" id="GO:0008655">
    <property type="term" value="P:pyrimidine-containing compound salvage"/>
    <property type="evidence" value="ECO:0007669"/>
    <property type="project" value="TreeGrafter"/>
</dbReference>
<keyword evidence="10" id="KW-0539">Nucleus</keyword>
<dbReference type="GO" id="GO:0005737">
    <property type="term" value="C:cytoplasm"/>
    <property type="evidence" value="ECO:0007669"/>
    <property type="project" value="UniProtKB-SubCell"/>
</dbReference>
<dbReference type="GO" id="GO:0008835">
    <property type="term" value="F:diaminohydroxyphosphoribosylaminopyrimidine deaminase activity"/>
    <property type="evidence" value="ECO:0007669"/>
    <property type="project" value="TreeGrafter"/>
</dbReference>
<evidence type="ECO:0000256" key="9">
    <source>
        <dbReference type="ARBA" id="ARBA00022833"/>
    </source>
</evidence>
<evidence type="ECO:0000259" key="17">
    <source>
        <dbReference type="PROSITE" id="PS51747"/>
    </source>
</evidence>
<keyword evidence="7" id="KW-0479">Metal-binding</keyword>
<evidence type="ECO:0000256" key="16">
    <source>
        <dbReference type="ARBA" id="ARBA00084039"/>
    </source>
</evidence>
<comment type="subunit">
    <text evidence="5">Homodimer.</text>
</comment>
<name>A0A0D2N9U1_HYPSF</name>
<dbReference type="Gene3D" id="3.40.140.10">
    <property type="entry name" value="Cytidine Deaminase, domain 2"/>
    <property type="match status" value="1"/>
</dbReference>
<accession>A0A0D2N9U1</accession>
<comment type="similarity">
    <text evidence="4">Belongs to the cytidine and deoxycytidylate deaminase family.</text>
</comment>
<evidence type="ECO:0000256" key="11">
    <source>
        <dbReference type="ARBA" id="ARBA00050113"/>
    </source>
</evidence>
<dbReference type="EMBL" id="KN817744">
    <property type="protein sequence ID" value="KJA13411.1"/>
    <property type="molecule type" value="Genomic_DNA"/>
</dbReference>
<dbReference type="GO" id="GO:0005634">
    <property type="term" value="C:nucleus"/>
    <property type="evidence" value="ECO:0007669"/>
    <property type="project" value="UniProtKB-SubCell"/>
</dbReference>
<evidence type="ECO:0000256" key="14">
    <source>
        <dbReference type="ARBA" id="ARBA00066550"/>
    </source>
</evidence>
<comment type="function">
    <text evidence="12">Catalyzes the hydrolytic deamination of cytosine to uracil or 5-methylcytosine to thymine. Is involved in the pyrimidine salvage pathway, which allows the cell to utilize cytosine for pyrimidine nucleotide synthesis.</text>
</comment>
<feature type="domain" description="CMP/dCMP-type deaminase" evidence="17">
    <location>
        <begin position="8"/>
        <end position="136"/>
    </location>
</feature>
<reference evidence="19" key="1">
    <citation type="submission" date="2014-04" db="EMBL/GenBank/DDBJ databases">
        <title>Evolutionary Origins and Diversification of the Mycorrhizal Mutualists.</title>
        <authorList>
            <consortium name="DOE Joint Genome Institute"/>
            <consortium name="Mycorrhizal Genomics Consortium"/>
            <person name="Kohler A."/>
            <person name="Kuo A."/>
            <person name="Nagy L.G."/>
            <person name="Floudas D."/>
            <person name="Copeland A."/>
            <person name="Barry K.W."/>
            <person name="Cichocki N."/>
            <person name="Veneault-Fourrey C."/>
            <person name="LaButti K."/>
            <person name="Lindquist E.A."/>
            <person name="Lipzen A."/>
            <person name="Lundell T."/>
            <person name="Morin E."/>
            <person name="Murat C."/>
            <person name="Riley R."/>
            <person name="Ohm R."/>
            <person name="Sun H."/>
            <person name="Tunlid A."/>
            <person name="Henrissat B."/>
            <person name="Grigoriev I.V."/>
            <person name="Hibbett D.S."/>
            <person name="Martin F."/>
        </authorList>
    </citation>
    <scope>NUCLEOTIDE SEQUENCE [LARGE SCALE GENOMIC DNA]</scope>
    <source>
        <strain evidence="19">FD-334 SS-4</strain>
    </source>
</reference>
<evidence type="ECO:0000256" key="8">
    <source>
        <dbReference type="ARBA" id="ARBA00022801"/>
    </source>
</evidence>
<evidence type="ECO:0000256" key="3">
    <source>
        <dbReference type="ARBA" id="ARBA00004496"/>
    </source>
</evidence>
<dbReference type="Proteomes" id="UP000054270">
    <property type="component" value="Unassembled WGS sequence"/>
</dbReference>